<evidence type="ECO:0000256" key="1">
    <source>
        <dbReference type="SAM" id="MobiDB-lite"/>
    </source>
</evidence>
<accession>A0ABS7U0A5</accession>
<sequence>MNLSLAALTAFLVLGGSGLPDIGAWQPVPSPPASEASVSSPSPAATPDAPASSPSTQTFPTTAIPAPYPVPAAGAATPSPANDAPRAPPTTEELQHELEALRNELAEIKRAIRPKKAPGPGETVPPDPVAPGPVSQAPAAVPPAPPSAVVEGAPSSWAAPLSARGPFTCLSRRCKEKRKALIVPAISTRVGRGVLSLNLYGDFGYAFGPQGKHRYYDYISKQEVEDYGRRDYTSYPLYANQFALAYGFVQAQYEIPNKIRFRFAMHAGHIVESLYNEEPKSLQLIREAAIYYFFHPKLAVEAGIFPSYYGAEIVLNKENLHATRAYIADFTPDYEAGARLHYHFRKDMTLRFMVLNGWQEIRDANGKKGYGFVWSIFRPFKIVGDWTMYWGNEARQGEPPVFRHYQNLYYRIWLGKRWLIFPMFDFVMQKNNERDRYDIVVAPAFSARLAITEKVGIAARYEYLYNKADIVPELKTGTKNGWQSHSGALTLEYLPLPQLTFRVEGRYGSNKDAVFRNRANQLVRDDWYVYLGGAFHF</sequence>
<name>A0ABS7U0A5_9BACT</name>
<protein>
    <submittedName>
        <fullName evidence="2">Outer membrane beta-barrel protein</fullName>
    </submittedName>
</protein>
<dbReference type="InterPro" id="IPR011486">
    <property type="entry name" value="BBP2"/>
</dbReference>
<gene>
    <name evidence="2" type="ORF">K7C98_31610</name>
</gene>
<comment type="caution">
    <text evidence="2">The sequence shown here is derived from an EMBL/GenBank/DDBJ whole genome shotgun (WGS) entry which is preliminary data.</text>
</comment>
<keyword evidence="3" id="KW-1185">Reference proteome</keyword>
<dbReference type="RefSeq" id="WP_224195535.1">
    <property type="nucleotide sequence ID" value="NZ_JAIRAU010000044.1"/>
</dbReference>
<dbReference type="EMBL" id="JAIRAU010000044">
    <property type="protein sequence ID" value="MBZ5713800.1"/>
    <property type="molecule type" value="Genomic_DNA"/>
</dbReference>
<reference evidence="2" key="1">
    <citation type="submission" date="2021-08" db="EMBL/GenBank/DDBJ databases">
        <authorList>
            <person name="Stevens D.C."/>
        </authorList>
    </citation>
    <scope>NUCLEOTIDE SEQUENCE</scope>
    <source>
        <strain evidence="2">DSM 53165</strain>
    </source>
</reference>
<organism evidence="2 3">
    <name type="scientific">Nannocystis pusilla</name>
    <dbReference type="NCBI Taxonomy" id="889268"/>
    <lineage>
        <taxon>Bacteria</taxon>
        <taxon>Pseudomonadati</taxon>
        <taxon>Myxococcota</taxon>
        <taxon>Polyangia</taxon>
        <taxon>Nannocystales</taxon>
        <taxon>Nannocystaceae</taxon>
        <taxon>Nannocystis</taxon>
    </lineage>
</organism>
<evidence type="ECO:0000313" key="2">
    <source>
        <dbReference type="EMBL" id="MBZ5713800.1"/>
    </source>
</evidence>
<proteinExistence type="predicted"/>
<evidence type="ECO:0000313" key="3">
    <source>
        <dbReference type="Proteomes" id="UP001139031"/>
    </source>
</evidence>
<feature type="region of interest" description="Disordered" evidence="1">
    <location>
        <begin position="21"/>
        <end position="93"/>
    </location>
</feature>
<feature type="region of interest" description="Disordered" evidence="1">
    <location>
        <begin position="112"/>
        <end position="153"/>
    </location>
</feature>
<feature type="compositionally biased region" description="Low complexity" evidence="1">
    <location>
        <begin position="33"/>
        <end position="78"/>
    </location>
</feature>
<dbReference type="Pfam" id="PF07642">
    <property type="entry name" value="BBP2"/>
    <property type="match status" value="1"/>
</dbReference>
<dbReference type="Proteomes" id="UP001139031">
    <property type="component" value="Unassembled WGS sequence"/>
</dbReference>